<dbReference type="AlphaFoldDB" id="A0A126UZH7"/>
<reference evidence="1 2" key="1">
    <citation type="submission" date="2016-02" db="EMBL/GenBank/DDBJ databases">
        <title>Complete genome sequence of Halocynthiibacter arcticus PAMC 20958t from arctic marine sediment.</title>
        <authorList>
            <person name="Lee Y.M."/>
            <person name="Baek K."/>
            <person name="Lee H.K."/>
            <person name="Shin S.C."/>
        </authorList>
    </citation>
    <scope>NUCLEOTIDE SEQUENCE [LARGE SCALE GENOMIC DNA]</scope>
    <source>
        <strain evidence="1">PAMC 20958</strain>
    </source>
</reference>
<accession>A0A126UZH7</accession>
<dbReference type="EMBL" id="CP014327">
    <property type="protein sequence ID" value="AML51444.1"/>
    <property type="molecule type" value="Genomic_DNA"/>
</dbReference>
<organism evidence="1 2">
    <name type="scientific">Falsihalocynthiibacter arcticus</name>
    <dbReference type="NCBI Taxonomy" id="1579316"/>
    <lineage>
        <taxon>Bacteria</taxon>
        <taxon>Pseudomonadati</taxon>
        <taxon>Pseudomonadota</taxon>
        <taxon>Alphaproteobacteria</taxon>
        <taxon>Rhodobacterales</taxon>
        <taxon>Roseobacteraceae</taxon>
        <taxon>Falsihalocynthiibacter</taxon>
    </lineage>
</organism>
<proteinExistence type="predicted"/>
<keyword evidence="2" id="KW-1185">Reference proteome</keyword>
<dbReference type="PROSITE" id="PS51257">
    <property type="entry name" value="PROKAR_LIPOPROTEIN"/>
    <property type="match status" value="1"/>
</dbReference>
<evidence type="ECO:0000313" key="2">
    <source>
        <dbReference type="Proteomes" id="UP000070371"/>
    </source>
</evidence>
<dbReference type="KEGG" id="hat:RC74_09400"/>
<dbReference type="RefSeq" id="WP_039001411.1">
    <property type="nucleotide sequence ID" value="NZ_CP014327.1"/>
</dbReference>
<gene>
    <name evidence="1" type="ORF">RC74_09400</name>
</gene>
<dbReference type="Proteomes" id="UP000070371">
    <property type="component" value="Chromosome"/>
</dbReference>
<name>A0A126UZH7_9RHOB</name>
<evidence type="ECO:0008006" key="3">
    <source>
        <dbReference type="Google" id="ProtNLM"/>
    </source>
</evidence>
<evidence type="ECO:0000313" key="1">
    <source>
        <dbReference type="EMBL" id="AML51444.1"/>
    </source>
</evidence>
<dbReference type="STRING" id="1579316.RC74_09400"/>
<protein>
    <recommendedName>
        <fullName evidence="3">Lipoprotein</fullName>
    </recommendedName>
</protein>
<sequence>MRLSWAVLGLLGVAACGPTPPKTPKNTDECQSYAASRAGLSFSSVGAKQAYFSKVVTDTHGDNKTVRSTYLGCLDQIGALPEGVNSVGQSGSIPIGERTGNRSDVMSGGAGYKIVSFRSEGPGMIASASATGTEPLPLEYAGISGGADLWSTLSQSQQKRVQSYLSSGGAFMSSLKGGL</sequence>